<keyword evidence="2" id="KW-0472">Membrane</keyword>
<evidence type="ECO:0000256" key="1">
    <source>
        <dbReference type="ARBA" id="ARBA00004370"/>
    </source>
</evidence>
<dbReference type="InterPro" id="IPR001466">
    <property type="entry name" value="Beta-lactam-related"/>
</dbReference>
<dbReference type="PANTHER" id="PTHR46825">
    <property type="entry name" value="D-ALANYL-D-ALANINE-CARBOXYPEPTIDASE/ENDOPEPTIDASE AMPH"/>
    <property type="match status" value="1"/>
</dbReference>
<dbReference type="Gene3D" id="3.40.710.10">
    <property type="entry name" value="DD-peptidase/beta-lactamase superfamily"/>
    <property type="match status" value="1"/>
</dbReference>
<sequence>MLKQSCLRKILVVGGVILLGSMLLKSATRATSKPHQIIAPPKVVTAKQQVDPKFKNKLVPTLKKDNYSGTAIIYQNSRRVASYNAGYADYLSRSKNQLNTMYEIDSIQKSITGVLVMQQVTQHKLALSDHLSMFYPDVPGSQNITIRQMLNMTSGLVLTGPVGPNMAESDTQIIQSDISRVHYLGVMNGHWDYQAVNFNLLCGILEKITRQSYQQLFTTQIIHKLHLRHTAFAYALPNSADSATGYSGLINTNQASPYAKPSGRNQAIARDELGTGQVYMSAGDLYRVISAILTGKIVSIASLQQLYQGASYSSYTAGFYTHPNVKSANGDGYGFESSIHISPDGKNALILLSNYQEPLFKTRDLANQFDYLLF</sequence>
<dbReference type="GO" id="GO:0016787">
    <property type="term" value="F:hydrolase activity"/>
    <property type="evidence" value="ECO:0007669"/>
    <property type="project" value="UniProtKB-KW"/>
</dbReference>
<name>A0ABW1RJY8_9LACO</name>
<feature type="domain" description="Beta-lactamase-related" evidence="3">
    <location>
        <begin position="62"/>
        <end position="360"/>
    </location>
</feature>
<evidence type="ECO:0000256" key="2">
    <source>
        <dbReference type="ARBA" id="ARBA00023136"/>
    </source>
</evidence>
<evidence type="ECO:0000313" key="5">
    <source>
        <dbReference type="Proteomes" id="UP001596289"/>
    </source>
</evidence>
<proteinExistence type="predicted"/>
<dbReference type="Pfam" id="PF00144">
    <property type="entry name" value="Beta-lactamase"/>
    <property type="match status" value="1"/>
</dbReference>
<reference evidence="5" key="1">
    <citation type="journal article" date="2019" name="Int. J. Syst. Evol. Microbiol.">
        <title>The Global Catalogue of Microorganisms (GCM) 10K type strain sequencing project: providing services to taxonomists for standard genome sequencing and annotation.</title>
        <authorList>
            <consortium name="The Broad Institute Genomics Platform"/>
            <consortium name="The Broad Institute Genome Sequencing Center for Infectious Disease"/>
            <person name="Wu L."/>
            <person name="Ma J."/>
        </authorList>
    </citation>
    <scope>NUCLEOTIDE SEQUENCE [LARGE SCALE GENOMIC DNA]</scope>
    <source>
        <strain evidence="5">CCM 8904</strain>
    </source>
</reference>
<evidence type="ECO:0000313" key="4">
    <source>
        <dbReference type="EMBL" id="MFC6171474.1"/>
    </source>
</evidence>
<protein>
    <submittedName>
        <fullName evidence="4">Serine hydrolase domain-containing protein</fullName>
        <ecNumber evidence="4">3.-.-.-</ecNumber>
    </submittedName>
</protein>
<dbReference type="PANTHER" id="PTHR46825:SF11">
    <property type="entry name" value="PENICILLIN-BINDING PROTEIN 4"/>
    <property type="match status" value="1"/>
</dbReference>
<dbReference type="SUPFAM" id="SSF56601">
    <property type="entry name" value="beta-lactamase/transpeptidase-like"/>
    <property type="match status" value="1"/>
</dbReference>
<accession>A0ABW1RJY8</accession>
<dbReference type="EMBL" id="JBHSSL010000111">
    <property type="protein sequence ID" value="MFC6171474.1"/>
    <property type="molecule type" value="Genomic_DNA"/>
</dbReference>
<dbReference type="InterPro" id="IPR050491">
    <property type="entry name" value="AmpC-like"/>
</dbReference>
<keyword evidence="5" id="KW-1185">Reference proteome</keyword>
<evidence type="ECO:0000259" key="3">
    <source>
        <dbReference type="Pfam" id="PF00144"/>
    </source>
</evidence>
<dbReference type="Proteomes" id="UP001596289">
    <property type="component" value="Unassembled WGS sequence"/>
</dbReference>
<dbReference type="InterPro" id="IPR012338">
    <property type="entry name" value="Beta-lactam/transpept-like"/>
</dbReference>
<organism evidence="4 5">
    <name type="scientific">Loigolactobacillus jiayinensis</name>
    <dbReference type="NCBI Taxonomy" id="2486016"/>
    <lineage>
        <taxon>Bacteria</taxon>
        <taxon>Bacillati</taxon>
        <taxon>Bacillota</taxon>
        <taxon>Bacilli</taxon>
        <taxon>Lactobacillales</taxon>
        <taxon>Lactobacillaceae</taxon>
        <taxon>Loigolactobacillus</taxon>
    </lineage>
</organism>
<keyword evidence="4" id="KW-0378">Hydrolase</keyword>
<dbReference type="EC" id="3.-.-.-" evidence="4"/>
<dbReference type="RefSeq" id="WP_125553021.1">
    <property type="nucleotide sequence ID" value="NZ_JBHSSL010000111.1"/>
</dbReference>
<gene>
    <name evidence="4" type="ORF">ACFQGP_13020</name>
</gene>
<comment type="caution">
    <text evidence="4">The sequence shown here is derived from an EMBL/GenBank/DDBJ whole genome shotgun (WGS) entry which is preliminary data.</text>
</comment>
<comment type="subcellular location">
    <subcellularLocation>
        <location evidence="1">Membrane</location>
    </subcellularLocation>
</comment>